<feature type="domain" description="Acyl-CoA oxidase/dehydrogenase middle" evidence="13">
    <location>
        <begin position="147"/>
        <end position="240"/>
    </location>
</feature>
<dbReference type="EMBL" id="CYKH01000903">
    <property type="protein sequence ID" value="CUG61884.1"/>
    <property type="molecule type" value="Genomic_DNA"/>
</dbReference>
<dbReference type="Pfam" id="PF00441">
    <property type="entry name" value="Acyl-CoA_dh_1"/>
    <property type="match status" value="1"/>
</dbReference>
<dbReference type="PANTHER" id="PTHR43831:SF1">
    <property type="entry name" value="ISOBUTYRYL-COA DEHYDROGENASE, MITOCHONDRIAL"/>
    <property type="match status" value="1"/>
</dbReference>
<evidence type="ECO:0000256" key="10">
    <source>
        <dbReference type="ARBA" id="ARBA00071686"/>
    </source>
</evidence>
<dbReference type="OrthoDB" id="10254877at2759"/>
<dbReference type="FunFam" id="2.40.110.10:FF:000001">
    <property type="entry name" value="Acyl-CoA dehydrogenase, mitochondrial"/>
    <property type="match status" value="1"/>
</dbReference>
<dbReference type="FunFam" id="1.20.140.10:FF:000001">
    <property type="entry name" value="Acyl-CoA dehydrogenase"/>
    <property type="match status" value="1"/>
</dbReference>
<dbReference type="Proteomes" id="UP000051952">
    <property type="component" value="Unassembled WGS sequence"/>
</dbReference>
<dbReference type="Gene3D" id="1.20.140.10">
    <property type="entry name" value="Butyryl-CoA Dehydrogenase, subunit A, domain 3"/>
    <property type="match status" value="1"/>
</dbReference>
<dbReference type="PROSITE" id="PS00073">
    <property type="entry name" value="ACYL_COA_DH_2"/>
    <property type="match status" value="1"/>
</dbReference>
<dbReference type="OMA" id="NMATWML"/>
<dbReference type="InterPro" id="IPR006091">
    <property type="entry name" value="Acyl-CoA_Oxase/DH_mid-dom"/>
</dbReference>
<feature type="domain" description="Acyl-CoA dehydrogenase/oxidase C-terminal" evidence="12">
    <location>
        <begin position="252"/>
        <end position="402"/>
    </location>
</feature>
<feature type="domain" description="Acyl-CoA dehydrogenase/oxidase N-terminal" evidence="14">
    <location>
        <begin position="31"/>
        <end position="142"/>
    </location>
</feature>
<dbReference type="VEuPathDB" id="TriTrypDB:BSAL_05590"/>
<comment type="cofactor">
    <cofactor evidence="1 11">
        <name>FAD</name>
        <dbReference type="ChEBI" id="CHEBI:57692"/>
    </cofactor>
</comment>
<evidence type="ECO:0000256" key="7">
    <source>
        <dbReference type="ARBA" id="ARBA00023002"/>
    </source>
</evidence>
<keyword evidence="6 11" id="KW-0274">FAD</keyword>
<dbReference type="PIRSF" id="PIRSF016578">
    <property type="entry name" value="HsaA"/>
    <property type="match status" value="1"/>
</dbReference>
<dbReference type="GO" id="GO:0003995">
    <property type="term" value="F:acyl-CoA dehydrogenase activity"/>
    <property type="evidence" value="ECO:0007669"/>
    <property type="project" value="InterPro"/>
</dbReference>
<accession>A0A0S4J7W1</accession>
<gene>
    <name evidence="15" type="ORF">BSAL_05590</name>
</gene>
<keyword evidence="7 11" id="KW-0560">Oxidoreductase</keyword>
<reference evidence="16" key="1">
    <citation type="submission" date="2015-09" db="EMBL/GenBank/DDBJ databases">
        <authorList>
            <consortium name="Pathogen Informatics"/>
        </authorList>
    </citation>
    <scope>NUCLEOTIDE SEQUENCE [LARGE SCALE GENOMIC DNA]</scope>
    <source>
        <strain evidence="16">Lake Konstanz</strain>
    </source>
</reference>
<dbReference type="Gene3D" id="1.10.540.10">
    <property type="entry name" value="Acyl-CoA dehydrogenase/oxidase, N-terminal domain"/>
    <property type="match status" value="1"/>
</dbReference>
<evidence type="ECO:0000259" key="13">
    <source>
        <dbReference type="Pfam" id="PF02770"/>
    </source>
</evidence>
<dbReference type="Pfam" id="PF02770">
    <property type="entry name" value="Acyl-CoA_dh_M"/>
    <property type="match status" value="1"/>
</dbReference>
<evidence type="ECO:0000256" key="9">
    <source>
        <dbReference type="ARBA" id="ARBA00050268"/>
    </source>
</evidence>
<evidence type="ECO:0000256" key="11">
    <source>
        <dbReference type="RuleBase" id="RU362125"/>
    </source>
</evidence>
<keyword evidence="4" id="KW-0101">Branched-chain amino acid catabolism</keyword>
<dbReference type="InterPro" id="IPR009100">
    <property type="entry name" value="AcylCoA_DH/oxidase_NM_dom_sf"/>
</dbReference>
<dbReference type="AlphaFoldDB" id="A0A0S4J7W1"/>
<dbReference type="InterPro" id="IPR036250">
    <property type="entry name" value="AcylCo_DH-like_C"/>
</dbReference>
<evidence type="ECO:0000313" key="15">
    <source>
        <dbReference type="EMBL" id="CUG61884.1"/>
    </source>
</evidence>
<evidence type="ECO:0000259" key="14">
    <source>
        <dbReference type="Pfam" id="PF02771"/>
    </source>
</evidence>
<organism evidence="15 16">
    <name type="scientific">Bodo saltans</name>
    <name type="common">Flagellated protozoan</name>
    <dbReference type="NCBI Taxonomy" id="75058"/>
    <lineage>
        <taxon>Eukaryota</taxon>
        <taxon>Discoba</taxon>
        <taxon>Euglenozoa</taxon>
        <taxon>Kinetoplastea</taxon>
        <taxon>Metakinetoplastina</taxon>
        <taxon>Eubodonida</taxon>
        <taxon>Bodonidae</taxon>
        <taxon>Bodo</taxon>
    </lineage>
</organism>
<evidence type="ECO:0000256" key="8">
    <source>
        <dbReference type="ARBA" id="ARBA00049552"/>
    </source>
</evidence>
<dbReference type="Pfam" id="PF02771">
    <property type="entry name" value="Acyl-CoA_dh_N"/>
    <property type="match status" value="1"/>
</dbReference>
<evidence type="ECO:0000256" key="6">
    <source>
        <dbReference type="ARBA" id="ARBA00022827"/>
    </source>
</evidence>
<evidence type="ECO:0000256" key="1">
    <source>
        <dbReference type="ARBA" id="ARBA00001974"/>
    </source>
</evidence>
<dbReference type="SUPFAM" id="SSF47203">
    <property type="entry name" value="Acyl-CoA dehydrogenase C-terminal domain-like"/>
    <property type="match status" value="1"/>
</dbReference>
<dbReference type="InterPro" id="IPR009075">
    <property type="entry name" value="AcylCo_DH/oxidase_C"/>
</dbReference>
<sequence>MRRVLRVRCASTASTAAATRSFVPSVTFGLSEEQLSFVEAAKSFSESVLAPNAAKWDREKIFPVEALQEAAKLGFAGIYANSDNGGSGLSRLEASLIFEQLAMHDASTTAYLTIHNMCVWMIDSFGAEDTKKEILPALCSMEKFASYCLTEPSAGSDAASLRTVAKDCGDHYEVTGGKAFISGGGTSHVYVVMCRTGGEGAKGITCLVIDGDLAGVSFGKNESKMGWNSQRTSTVSFDRVKVPKHRVIGKVGEGFKIAMKGLDGGRVNIATCSLGAAHKAVELTARYAKERKQFGSALSEFQNTQFRLAEMSSRVHGSRLIVRQAAAAMDSKDPNATTYCAMAKLNATEDCFQVVDQALQLHGGYGYLQDFPLERHLRDLRVHRILEGTNEVMRMIVSRSVLKE</sequence>
<keyword evidence="5 11" id="KW-0285">Flavoprotein</keyword>
<protein>
    <recommendedName>
        <fullName evidence="10">Isobutyryl-CoA dehydrogenase, mitochondrial</fullName>
    </recommendedName>
</protein>
<dbReference type="InterPro" id="IPR037069">
    <property type="entry name" value="AcylCoA_DH/ox_N_sf"/>
</dbReference>
<evidence type="ECO:0000259" key="12">
    <source>
        <dbReference type="Pfam" id="PF00441"/>
    </source>
</evidence>
<dbReference type="GO" id="GO:0009083">
    <property type="term" value="P:branched-chain amino acid catabolic process"/>
    <property type="evidence" value="ECO:0007669"/>
    <property type="project" value="UniProtKB-KW"/>
</dbReference>
<evidence type="ECO:0000256" key="2">
    <source>
        <dbReference type="ARBA" id="ARBA00005109"/>
    </source>
</evidence>
<comment type="catalytic activity">
    <reaction evidence="8">
        <text>(2S)-2-methylbutanoyl-CoA + oxidized [electron-transfer flavoprotein] + H(+) = (2E)-2-methylbut-2-enoyl-CoA + reduced [electron-transfer flavoprotein]</text>
        <dbReference type="Rhea" id="RHEA:48256"/>
        <dbReference type="Rhea" id="RHEA-COMP:10685"/>
        <dbReference type="Rhea" id="RHEA-COMP:10686"/>
        <dbReference type="ChEBI" id="CHEBI:15378"/>
        <dbReference type="ChEBI" id="CHEBI:57337"/>
        <dbReference type="ChEBI" id="CHEBI:57692"/>
        <dbReference type="ChEBI" id="CHEBI:58307"/>
        <dbReference type="ChEBI" id="CHEBI:88166"/>
    </reaction>
    <physiologicalReaction direction="left-to-right" evidence="8">
        <dbReference type="Rhea" id="RHEA:48257"/>
    </physiologicalReaction>
</comment>
<evidence type="ECO:0000256" key="5">
    <source>
        <dbReference type="ARBA" id="ARBA00022630"/>
    </source>
</evidence>
<comment type="catalytic activity">
    <reaction evidence="9">
        <text>propanoyl-CoA + oxidized [electron-transfer flavoprotein] + H(+) = acryloyl-CoA + reduced [electron-transfer flavoprotein]</text>
        <dbReference type="Rhea" id="RHEA:31287"/>
        <dbReference type="Rhea" id="RHEA-COMP:10685"/>
        <dbReference type="Rhea" id="RHEA-COMP:10686"/>
        <dbReference type="ChEBI" id="CHEBI:15378"/>
        <dbReference type="ChEBI" id="CHEBI:57367"/>
        <dbReference type="ChEBI" id="CHEBI:57392"/>
        <dbReference type="ChEBI" id="CHEBI:57692"/>
        <dbReference type="ChEBI" id="CHEBI:58307"/>
    </reaction>
    <physiologicalReaction direction="left-to-right" evidence="9">
        <dbReference type="Rhea" id="RHEA:31288"/>
    </physiologicalReaction>
</comment>
<dbReference type="PANTHER" id="PTHR43831">
    <property type="entry name" value="ISOBUTYRYL-COA DEHYDROGENASE"/>
    <property type="match status" value="1"/>
</dbReference>
<evidence type="ECO:0000256" key="3">
    <source>
        <dbReference type="ARBA" id="ARBA00009347"/>
    </source>
</evidence>
<dbReference type="PROSITE" id="PS00072">
    <property type="entry name" value="ACYL_COA_DH_1"/>
    <property type="match status" value="1"/>
</dbReference>
<evidence type="ECO:0000256" key="4">
    <source>
        <dbReference type="ARBA" id="ARBA00022456"/>
    </source>
</evidence>
<keyword evidence="16" id="KW-1185">Reference proteome</keyword>
<dbReference type="InterPro" id="IPR052547">
    <property type="entry name" value="Mito_Isobutyryl-CoADH"/>
</dbReference>
<dbReference type="GO" id="GO:0050660">
    <property type="term" value="F:flavin adenine dinucleotide binding"/>
    <property type="evidence" value="ECO:0007669"/>
    <property type="project" value="InterPro"/>
</dbReference>
<proteinExistence type="inferred from homology"/>
<evidence type="ECO:0000313" key="16">
    <source>
        <dbReference type="Proteomes" id="UP000051952"/>
    </source>
</evidence>
<name>A0A0S4J7W1_BODSA</name>
<comment type="similarity">
    <text evidence="3 11">Belongs to the acyl-CoA dehydrogenase family.</text>
</comment>
<dbReference type="InterPro" id="IPR013786">
    <property type="entry name" value="AcylCoA_DH/ox_N"/>
</dbReference>
<dbReference type="InterPro" id="IPR046373">
    <property type="entry name" value="Acyl-CoA_Oxase/DH_mid-dom_sf"/>
</dbReference>
<dbReference type="InterPro" id="IPR006089">
    <property type="entry name" value="Acyl-CoA_DH_CS"/>
</dbReference>
<dbReference type="Gene3D" id="2.40.110.10">
    <property type="entry name" value="Butyryl-CoA Dehydrogenase, subunit A, domain 2"/>
    <property type="match status" value="1"/>
</dbReference>
<comment type="pathway">
    <text evidence="2">Amino-acid degradation; L-valine degradation.</text>
</comment>
<dbReference type="SUPFAM" id="SSF56645">
    <property type="entry name" value="Acyl-CoA dehydrogenase NM domain-like"/>
    <property type="match status" value="1"/>
</dbReference>